<feature type="chain" id="PRO_5002983697" evidence="2">
    <location>
        <begin position="22"/>
        <end position="134"/>
    </location>
</feature>
<dbReference type="EMBL" id="CP001715">
    <property type="protein sequence ID" value="ACV34208.1"/>
    <property type="molecule type" value="Genomic_DNA"/>
</dbReference>
<reference evidence="3" key="2">
    <citation type="submission" date="2009-09" db="EMBL/GenBank/DDBJ databases">
        <title>Complete sequence of chromosome of Candidatus Accumulibacter phosphatis clade IIA str. UW-1.</title>
        <authorList>
            <consortium name="US DOE Joint Genome Institute"/>
            <person name="Martin H.G."/>
            <person name="Ivanova N."/>
            <person name="Kunin V."/>
            <person name="Warnecke F."/>
            <person name="Barry K."/>
            <person name="He S."/>
            <person name="Salamov A."/>
            <person name="Szeto E."/>
            <person name="Dalin E."/>
            <person name="Pangilinan J.L."/>
            <person name="Lapidus A."/>
            <person name="Lowry S."/>
            <person name="Kyrpides N.C."/>
            <person name="McMahon K.D."/>
            <person name="Hugenholtz P."/>
        </authorList>
    </citation>
    <scope>NUCLEOTIDE SEQUENCE [LARGE SCALE GENOMIC DNA]</scope>
    <source>
        <strain evidence="3">UW-1</strain>
    </source>
</reference>
<evidence type="ECO:0000313" key="3">
    <source>
        <dbReference type="EMBL" id="ACV34208.1"/>
    </source>
</evidence>
<dbReference type="STRING" id="522306.CAP2UW1_0870"/>
<reference evidence="3" key="1">
    <citation type="submission" date="2009-08" db="EMBL/GenBank/DDBJ databases">
        <authorList>
            <consortium name="US DOE Joint Genome Institute"/>
            <person name="Lucas S."/>
            <person name="Copeland A."/>
            <person name="Lapidus A."/>
            <person name="Glavina del Rio T."/>
            <person name="Dalin E."/>
            <person name="Tice H."/>
            <person name="Bruce D."/>
            <person name="Barry K."/>
            <person name="Pitluck S."/>
            <person name="Lowry S."/>
            <person name="Larimer F."/>
            <person name="Land M."/>
            <person name="Hauser L."/>
            <person name="Kyrpides N."/>
            <person name="Ivanova N."/>
            <person name="McMahon K.D."/>
            <person name="Hugenholtz P."/>
        </authorList>
    </citation>
    <scope>NUCLEOTIDE SEQUENCE</scope>
    <source>
        <strain evidence="3">UW-1</strain>
    </source>
</reference>
<organism evidence="3">
    <name type="scientific">Accumulibacter regalis</name>
    <dbReference type="NCBI Taxonomy" id="522306"/>
    <lineage>
        <taxon>Bacteria</taxon>
        <taxon>Pseudomonadati</taxon>
        <taxon>Pseudomonadota</taxon>
        <taxon>Betaproteobacteria</taxon>
        <taxon>Candidatus Accumulibacter</taxon>
    </lineage>
</organism>
<keyword evidence="2" id="KW-0732">Signal</keyword>
<feature type="signal peptide" evidence="2">
    <location>
        <begin position="1"/>
        <end position="21"/>
    </location>
</feature>
<name>C7RNS2_ACCRE</name>
<evidence type="ECO:0000256" key="2">
    <source>
        <dbReference type="SAM" id="SignalP"/>
    </source>
</evidence>
<proteinExistence type="predicted"/>
<dbReference type="HOGENOM" id="CLU_1891564_0_0_4"/>
<evidence type="ECO:0000256" key="1">
    <source>
        <dbReference type="SAM" id="MobiDB-lite"/>
    </source>
</evidence>
<protein>
    <submittedName>
        <fullName evidence="3">Uncharacterized protein</fullName>
    </submittedName>
</protein>
<accession>C7RNS2</accession>
<feature type="region of interest" description="Disordered" evidence="1">
    <location>
        <begin position="101"/>
        <end position="134"/>
    </location>
</feature>
<sequence length="134" mass="13848" precursor="true">MKHAAMVLSIGLLAATGPACADQHFLITRVADSNTQMPGGGWSESSLLQSFAAPAIDGTVVAFWGCEYSGQACVNGGNQGVWKASDGVLSMVADRATAMPSAGGSSWTWGPPGNERVNFQDLSSPSVDGCQQRK</sequence>
<dbReference type="KEGG" id="app:CAP2UW1_0870"/>
<gene>
    <name evidence="3" type="ordered locus">CAP2UW1_0870</name>
</gene>
<dbReference type="AlphaFoldDB" id="C7RNS2"/>